<dbReference type="Proteomes" id="UP000765509">
    <property type="component" value="Unassembled WGS sequence"/>
</dbReference>
<sequence length="104" mass="11816">MPSTMDKPTVTSDISTLSILEKADKQAETLQRFGKIAKDIHPKLLLNGSNFNSWSSDLISTWTSYFDDDPNYFTSEEKDNIPLQNLISISFIRNSIDHTLFDSI</sequence>
<name>A0A9Q3ENE5_9BASI</name>
<gene>
    <name evidence="1" type="ORF">O181_064688</name>
</gene>
<protein>
    <submittedName>
        <fullName evidence="1">Uncharacterized protein</fullName>
    </submittedName>
</protein>
<evidence type="ECO:0000313" key="1">
    <source>
        <dbReference type="EMBL" id="MBW0524973.1"/>
    </source>
</evidence>
<dbReference type="AlphaFoldDB" id="A0A9Q3ENE5"/>
<organism evidence="1 2">
    <name type="scientific">Austropuccinia psidii MF-1</name>
    <dbReference type="NCBI Taxonomy" id="1389203"/>
    <lineage>
        <taxon>Eukaryota</taxon>
        <taxon>Fungi</taxon>
        <taxon>Dikarya</taxon>
        <taxon>Basidiomycota</taxon>
        <taxon>Pucciniomycotina</taxon>
        <taxon>Pucciniomycetes</taxon>
        <taxon>Pucciniales</taxon>
        <taxon>Sphaerophragmiaceae</taxon>
        <taxon>Austropuccinia</taxon>
    </lineage>
</organism>
<proteinExistence type="predicted"/>
<keyword evidence="2" id="KW-1185">Reference proteome</keyword>
<dbReference type="EMBL" id="AVOT02031437">
    <property type="protein sequence ID" value="MBW0524973.1"/>
    <property type="molecule type" value="Genomic_DNA"/>
</dbReference>
<reference evidence="1" key="1">
    <citation type="submission" date="2021-03" db="EMBL/GenBank/DDBJ databases">
        <title>Draft genome sequence of rust myrtle Austropuccinia psidii MF-1, a brazilian biotype.</title>
        <authorList>
            <person name="Quecine M.C."/>
            <person name="Pachon D.M.R."/>
            <person name="Bonatelli M.L."/>
            <person name="Correr F.H."/>
            <person name="Franceschini L.M."/>
            <person name="Leite T.F."/>
            <person name="Margarido G.R.A."/>
            <person name="Almeida C.A."/>
            <person name="Ferrarezi J.A."/>
            <person name="Labate C.A."/>
        </authorList>
    </citation>
    <scope>NUCLEOTIDE SEQUENCE</scope>
    <source>
        <strain evidence="1">MF-1</strain>
    </source>
</reference>
<evidence type="ECO:0000313" key="2">
    <source>
        <dbReference type="Proteomes" id="UP000765509"/>
    </source>
</evidence>
<accession>A0A9Q3ENE5</accession>
<comment type="caution">
    <text evidence="1">The sequence shown here is derived from an EMBL/GenBank/DDBJ whole genome shotgun (WGS) entry which is preliminary data.</text>
</comment>